<dbReference type="InterPro" id="IPR051531">
    <property type="entry name" value="N-acetyltransferase"/>
</dbReference>
<reference evidence="2" key="1">
    <citation type="journal article" date="2023" name="Mol. Phylogenet. Evol.">
        <title>Genome-scale phylogeny and comparative genomics of the fungal order Sordariales.</title>
        <authorList>
            <person name="Hensen N."/>
            <person name="Bonometti L."/>
            <person name="Westerberg I."/>
            <person name="Brannstrom I.O."/>
            <person name="Guillou S."/>
            <person name="Cros-Aarteil S."/>
            <person name="Calhoun S."/>
            <person name="Haridas S."/>
            <person name="Kuo A."/>
            <person name="Mondo S."/>
            <person name="Pangilinan J."/>
            <person name="Riley R."/>
            <person name="LaButti K."/>
            <person name="Andreopoulos B."/>
            <person name="Lipzen A."/>
            <person name="Chen C."/>
            <person name="Yan M."/>
            <person name="Daum C."/>
            <person name="Ng V."/>
            <person name="Clum A."/>
            <person name="Steindorff A."/>
            <person name="Ohm R.A."/>
            <person name="Martin F."/>
            <person name="Silar P."/>
            <person name="Natvig D.O."/>
            <person name="Lalanne C."/>
            <person name="Gautier V."/>
            <person name="Ament-Velasquez S.L."/>
            <person name="Kruys A."/>
            <person name="Hutchinson M.I."/>
            <person name="Powell A.J."/>
            <person name="Barry K."/>
            <person name="Miller A.N."/>
            <person name="Grigoriev I.V."/>
            <person name="Debuchy R."/>
            <person name="Gladieux P."/>
            <person name="Hiltunen Thoren M."/>
            <person name="Johannesson H."/>
        </authorList>
    </citation>
    <scope>NUCLEOTIDE SEQUENCE</scope>
    <source>
        <strain evidence="2">SMH4131-1</strain>
    </source>
</reference>
<dbReference type="AlphaFoldDB" id="A0AAE0IGN5"/>
<evidence type="ECO:0000313" key="2">
    <source>
        <dbReference type="EMBL" id="KAK3324804.1"/>
    </source>
</evidence>
<feature type="domain" description="N-acetyltransferase" evidence="1">
    <location>
        <begin position="23"/>
        <end position="193"/>
    </location>
</feature>
<keyword evidence="3" id="KW-1185">Reference proteome</keyword>
<proteinExistence type="predicted"/>
<dbReference type="InterPro" id="IPR016181">
    <property type="entry name" value="Acyl_CoA_acyltransferase"/>
</dbReference>
<accession>A0AAE0IGN5</accession>
<evidence type="ECO:0000259" key="1">
    <source>
        <dbReference type="Pfam" id="PF13302"/>
    </source>
</evidence>
<organism evidence="2 3">
    <name type="scientific">Cercophora scortea</name>
    <dbReference type="NCBI Taxonomy" id="314031"/>
    <lineage>
        <taxon>Eukaryota</taxon>
        <taxon>Fungi</taxon>
        <taxon>Dikarya</taxon>
        <taxon>Ascomycota</taxon>
        <taxon>Pezizomycotina</taxon>
        <taxon>Sordariomycetes</taxon>
        <taxon>Sordariomycetidae</taxon>
        <taxon>Sordariales</taxon>
        <taxon>Lasiosphaeriaceae</taxon>
        <taxon>Cercophora</taxon>
    </lineage>
</organism>
<dbReference type="Proteomes" id="UP001286456">
    <property type="component" value="Unassembled WGS sequence"/>
</dbReference>
<protein>
    <submittedName>
        <fullName evidence="2">GNAT domain-containing protein</fullName>
    </submittedName>
</protein>
<name>A0AAE0IGN5_9PEZI</name>
<evidence type="ECO:0000313" key="3">
    <source>
        <dbReference type="Proteomes" id="UP001286456"/>
    </source>
</evidence>
<dbReference type="Gene3D" id="3.40.630.30">
    <property type="match status" value="1"/>
</dbReference>
<sequence>MDPVIFTPRLKLTLVTTAEKGSQDLAWYHELRSNEQSSFWNIHGTSKSLEETEKGWKADPPYPTAESPHRVSYAVHRLLSPDSADKTQTEYIGHVNLRPVSTSGDAVRALAIPENLTSLPPSAAAATVVIEVGYGFLPAAWGKGFATEAVRATIEACKAVTAREFWKPFTKVYIRAIVNGLNGASLRVLDKVGIAKRGIYGWKGEPIFHGGGWRGEADLHIYGMYLVE</sequence>
<dbReference type="PANTHER" id="PTHR43792">
    <property type="entry name" value="GNAT FAMILY, PUTATIVE (AFU_ORTHOLOGUE AFUA_3G00765)-RELATED-RELATED"/>
    <property type="match status" value="1"/>
</dbReference>
<dbReference type="InterPro" id="IPR000182">
    <property type="entry name" value="GNAT_dom"/>
</dbReference>
<dbReference type="PANTHER" id="PTHR43792:SF1">
    <property type="entry name" value="N-ACETYLTRANSFERASE DOMAIN-CONTAINING PROTEIN"/>
    <property type="match status" value="1"/>
</dbReference>
<dbReference type="Pfam" id="PF13302">
    <property type="entry name" value="Acetyltransf_3"/>
    <property type="match status" value="1"/>
</dbReference>
<dbReference type="GO" id="GO:0016747">
    <property type="term" value="F:acyltransferase activity, transferring groups other than amino-acyl groups"/>
    <property type="evidence" value="ECO:0007669"/>
    <property type="project" value="InterPro"/>
</dbReference>
<dbReference type="SUPFAM" id="SSF55729">
    <property type="entry name" value="Acyl-CoA N-acyltransferases (Nat)"/>
    <property type="match status" value="1"/>
</dbReference>
<reference evidence="2" key="2">
    <citation type="submission" date="2023-06" db="EMBL/GenBank/DDBJ databases">
        <authorList>
            <consortium name="Lawrence Berkeley National Laboratory"/>
            <person name="Haridas S."/>
            <person name="Hensen N."/>
            <person name="Bonometti L."/>
            <person name="Westerberg I."/>
            <person name="Brannstrom I.O."/>
            <person name="Guillou S."/>
            <person name="Cros-Aarteil S."/>
            <person name="Calhoun S."/>
            <person name="Kuo A."/>
            <person name="Mondo S."/>
            <person name="Pangilinan J."/>
            <person name="Riley R."/>
            <person name="Labutti K."/>
            <person name="Andreopoulos B."/>
            <person name="Lipzen A."/>
            <person name="Chen C."/>
            <person name="Yanf M."/>
            <person name="Daum C."/>
            <person name="Ng V."/>
            <person name="Clum A."/>
            <person name="Steindorff A."/>
            <person name="Ohm R."/>
            <person name="Martin F."/>
            <person name="Silar P."/>
            <person name="Natvig D."/>
            <person name="Lalanne C."/>
            <person name="Gautier V."/>
            <person name="Ament-Velasquez S.L."/>
            <person name="Kruys A."/>
            <person name="Hutchinson M.I."/>
            <person name="Powell A.J."/>
            <person name="Barry K."/>
            <person name="Miller A.N."/>
            <person name="Grigoriev I.V."/>
            <person name="Debuchy R."/>
            <person name="Gladieux P."/>
            <person name="Thoren M.H."/>
            <person name="Johannesson H."/>
        </authorList>
    </citation>
    <scope>NUCLEOTIDE SEQUENCE</scope>
    <source>
        <strain evidence="2">SMH4131-1</strain>
    </source>
</reference>
<comment type="caution">
    <text evidence="2">The sequence shown here is derived from an EMBL/GenBank/DDBJ whole genome shotgun (WGS) entry which is preliminary data.</text>
</comment>
<dbReference type="EMBL" id="JAUEPO010000004">
    <property type="protein sequence ID" value="KAK3324804.1"/>
    <property type="molecule type" value="Genomic_DNA"/>
</dbReference>
<gene>
    <name evidence="2" type="ORF">B0T19DRAFT_239329</name>
</gene>